<gene>
    <name evidence="2" type="ORF">AVDCRST_MAG45-563</name>
</gene>
<name>A0A6J4S714_9ACTN</name>
<proteinExistence type="predicted"/>
<dbReference type="EMBL" id="CADCVU010000052">
    <property type="protein sequence ID" value="CAA9487846.1"/>
    <property type="molecule type" value="Genomic_DNA"/>
</dbReference>
<reference evidence="2" key="1">
    <citation type="submission" date="2020-02" db="EMBL/GenBank/DDBJ databases">
        <authorList>
            <person name="Meier V. D."/>
        </authorList>
    </citation>
    <scope>NUCLEOTIDE SEQUENCE</scope>
    <source>
        <strain evidence="2">AVDCRST_MAG45</strain>
    </source>
</reference>
<organism evidence="2">
    <name type="scientific">uncultured Solirubrobacterales bacterium</name>
    <dbReference type="NCBI Taxonomy" id="768556"/>
    <lineage>
        <taxon>Bacteria</taxon>
        <taxon>Bacillati</taxon>
        <taxon>Actinomycetota</taxon>
        <taxon>Thermoleophilia</taxon>
        <taxon>Solirubrobacterales</taxon>
        <taxon>environmental samples</taxon>
    </lineage>
</organism>
<sequence>VRRPPRPDAAGGVDDARRLRPPERRGWFVGCGARRRSGRATHARRLVDRQLRRRRGREARGVPELRRRGRQGDWIPAPLGRFRPVSAPRRAQGIADLAAGARAGLCRGLRRPGQGPGQRPDRRPQSRSPPRSHRRLRDRRLGPRRRAPAGRRL</sequence>
<feature type="compositionally biased region" description="Basic residues" evidence="1">
    <location>
        <begin position="130"/>
        <end position="153"/>
    </location>
</feature>
<protein>
    <submittedName>
        <fullName evidence="2">Uncharacterized protein</fullName>
    </submittedName>
</protein>
<feature type="region of interest" description="Disordered" evidence="1">
    <location>
        <begin position="36"/>
        <end position="87"/>
    </location>
</feature>
<dbReference type="AlphaFoldDB" id="A0A6J4S714"/>
<feature type="non-terminal residue" evidence="2">
    <location>
        <position position="1"/>
    </location>
</feature>
<evidence type="ECO:0000256" key="1">
    <source>
        <dbReference type="SAM" id="MobiDB-lite"/>
    </source>
</evidence>
<feature type="non-terminal residue" evidence="2">
    <location>
        <position position="153"/>
    </location>
</feature>
<accession>A0A6J4S714</accession>
<feature type="region of interest" description="Disordered" evidence="1">
    <location>
        <begin position="105"/>
        <end position="153"/>
    </location>
</feature>
<evidence type="ECO:0000313" key="2">
    <source>
        <dbReference type="EMBL" id="CAA9487846.1"/>
    </source>
</evidence>